<proteinExistence type="predicted"/>
<keyword evidence="2" id="KW-1185">Reference proteome</keyword>
<accession>A0A941EP02</accession>
<dbReference type="RefSeq" id="WP_212528978.1">
    <property type="nucleotide sequence ID" value="NZ_JAGSOG010000059.1"/>
</dbReference>
<organism evidence="1 2">
    <name type="scientific">Actinospica durhamensis</name>
    <dbReference type="NCBI Taxonomy" id="1508375"/>
    <lineage>
        <taxon>Bacteria</taxon>
        <taxon>Bacillati</taxon>
        <taxon>Actinomycetota</taxon>
        <taxon>Actinomycetes</taxon>
        <taxon>Catenulisporales</taxon>
        <taxon>Actinospicaceae</taxon>
        <taxon>Actinospica</taxon>
    </lineage>
</organism>
<sequence>MNDPLTFGPWAQDAVELPLPIQPLTDQRGKPVPRSSEPAAPIVHLPKSFLDCLSLDTLEHHPAVDPAVRARLAQGERFRLLRLPFSVRAAGEGVVEELRLILEVDAPPVVHSIFPVREEITAQSTRELSFGPALTLGPVQLGAGRVGRTVVLELATAVTLGYWAENGADWVLRRPGPEFAGLEGTWEFAAILRWPKEVRPVRIALSASAIVSSHRLRWFTARVQHDYGPVRLRSCKSVA</sequence>
<evidence type="ECO:0000313" key="1">
    <source>
        <dbReference type="EMBL" id="MBR7834458.1"/>
    </source>
</evidence>
<dbReference type="EMBL" id="JAGSOG010000059">
    <property type="protein sequence ID" value="MBR7834458.1"/>
    <property type="molecule type" value="Genomic_DNA"/>
</dbReference>
<comment type="caution">
    <text evidence="1">The sequence shown here is derived from an EMBL/GenBank/DDBJ whole genome shotgun (WGS) entry which is preliminary data.</text>
</comment>
<name>A0A941EP02_9ACTN</name>
<dbReference type="AlphaFoldDB" id="A0A941EP02"/>
<evidence type="ECO:0000313" key="2">
    <source>
        <dbReference type="Proteomes" id="UP000675781"/>
    </source>
</evidence>
<protein>
    <submittedName>
        <fullName evidence="1">Uncharacterized protein</fullName>
    </submittedName>
</protein>
<reference evidence="1" key="1">
    <citation type="submission" date="2021-04" db="EMBL/GenBank/DDBJ databases">
        <title>Genome based classification of Actinospica acidithermotolerans sp. nov., an actinobacterium isolated from an Indonesian hot spring.</title>
        <authorList>
            <person name="Kusuma A.B."/>
            <person name="Putra K.E."/>
            <person name="Nafisah S."/>
            <person name="Loh J."/>
            <person name="Nouioui I."/>
            <person name="Goodfellow M."/>
        </authorList>
    </citation>
    <scope>NUCLEOTIDE SEQUENCE</scope>
    <source>
        <strain evidence="1">CSCA 57</strain>
    </source>
</reference>
<gene>
    <name evidence="1" type="ORF">KDL01_14380</name>
</gene>
<dbReference type="Proteomes" id="UP000675781">
    <property type="component" value="Unassembled WGS sequence"/>
</dbReference>